<keyword evidence="1" id="KW-0732">Signal</keyword>
<dbReference type="Proteomes" id="UP001596122">
    <property type="component" value="Unassembled WGS sequence"/>
</dbReference>
<organism evidence="3 4">
    <name type="scientific">Aquipuribacter nitratireducens</name>
    <dbReference type="NCBI Taxonomy" id="650104"/>
    <lineage>
        <taxon>Bacteria</taxon>
        <taxon>Bacillati</taxon>
        <taxon>Actinomycetota</taxon>
        <taxon>Actinomycetes</taxon>
        <taxon>Micrococcales</taxon>
        <taxon>Intrasporangiaceae</taxon>
        <taxon>Aquipuribacter</taxon>
    </lineage>
</organism>
<accession>A0ABW0GQP0</accession>
<comment type="caution">
    <text evidence="3">The sequence shown here is derived from an EMBL/GenBank/DDBJ whole genome shotgun (WGS) entry which is preliminary data.</text>
</comment>
<dbReference type="InterPro" id="IPR005183">
    <property type="entry name" value="DUF305_CopM-like"/>
</dbReference>
<evidence type="ECO:0000313" key="4">
    <source>
        <dbReference type="Proteomes" id="UP001596122"/>
    </source>
</evidence>
<dbReference type="Pfam" id="PF03713">
    <property type="entry name" value="DUF305"/>
    <property type="match status" value="1"/>
</dbReference>
<feature type="domain" description="DUF305" evidence="2">
    <location>
        <begin position="52"/>
        <end position="199"/>
    </location>
</feature>
<evidence type="ECO:0000256" key="1">
    <source>
        <dbReference type="SAM" id="SignalP"/>
    </source>
</evidence>
<dbReference type="Gene3D" id="1.20.1260.10">
    <property type="match status" value="1"/>
</dbReference>
<name>A0ABW0GQP0_9MICO</name>
<sequence length="201" mass="20489">MRTTRLCSALSGLGLATVLAACGGATPGADGAGGTAAAVAAADISAEHNEADVTFAQGMIPHHEQAVDMSDMALAAAEDPAVLALAEEISAAQGPEIETMRGMLDAWGAEQPADHGDHAGMDMDGMAGMMSAEDMAALGDAEGPPFDEMWLTMMVEHHEGAVDMARTQLDEGANPEALALAEEIISTQEAEIALMQDLLGG</sequence>
<evidence type="ECO:0000259" key="2">
    <source>
        <dbReference type="Pfam" id="PF03713"/>
    </source>
</evidence>
<gene>
    <name evidence="3" type="ORF">ACFPJ6_12300</name>
</gene>
<proteinExistence type="predicted"/>
<dbReference type="PANTHER" id="PTHR36933:SF1">
    <property type="entry name" value="SLL0788 PROTEIN"/>
    <property type="match status" value="1"/>
</dbReference>
<dbReference type="PROSITE" id="PS51257">
    <property type="entry name" value="PROKAR_LIPOPROTEIN"/>
    <property type="match status" value="1"/>
</dbReference>
<dbReference type="EMBL" id="JBHSLD010000009">
    <property type="protein sequence ID" value="MFC5381574.1"/>
    <property type="molecule type" value="Genomic_DNA"/>
</dbReference>
<dbReference type="InterPro" id="IPR012347">
    <property type="entry name" value="Ferritin-like"/>
</dbReference>
<feature type="signal peptide" evidence="1">
    <location>
        <begin position="1"/>
        <end position="20"/>
    </location>
</feature>
<reference evidence="4" key="1">
    <citation type="journal article" date="2019" name="Int. J. Syst. Evol. Microbiol.">
        <title>The Global Catalogue of Microorganisms (GCM) 10K type strain sequencing project: providing services to taxonomists for standard genome sequencing and annotation.</title>
        <authorList>
            <consortium name="The Broad Institute Genomics Platform"/>
            <consortium name="The Broad Institute Genome Sequencing Center for Infectious Disease"/>
            <person name="Wu L."/>
            <person name="Ma J."/>
        </authorList>
    </citation>
    <scope>NUCLEOTIDE SEQUENCE [LARGE SCALE GENOMIC DNA]</scope>
    <source>
        <strain evidence="4">CCUG 43114</strain>
    </source>
</reference>
<evidence type="ECO:0000313" key="3">
    <source>
        <dbReference type="EMBL" id="MFC5381574.1"/>
    </source>
</evidence>
<dbReference type="PANTHER" id="PTHR36933">
    <property type="entry name" value="SLL0788 PROTEIN"/>
    <property type="match status" value="1"/>
</dbReference>
<dbReference type="RefSeq" id="WP_340269492.1">
    <property type="nucleotide sequence ID" value="NZ_JBBEOG010000004.1"/>
</dbReference>
<feature type="chain" id="PRO_5046792376" evidence="1">
    <location>
        <begin position="21"/>
        <end position="201"/>
    </location>
</feature>
<protein>
    <submittedName>
        <fullName evidence="3">DUF305 domain-containing protein</fullName>
    </submittedName>
</protein>
<keyword evidence="4" id="KW-1185">Reference proteome</keyword>